<dbReference type="Proteomes" id="UP000019146">
    <property type="component" value="Chromosome 1"/>
</dbReference>
<dbReference type="AlphaFoldDB" id="A0A0N7JUA1"/>
<reference evidence="2 3" key="1">
    <citation type="journal article" date="2014" name="Genome Announc.">
        <title>Draft Genome Sequence of the Haloacid-Degrading Burkholderia caribensis Strain MBA4.</title>
        <authorList>
            <person name="Pan Y."/>
            <person name="Kong K.F."/>
            <person name="Tsang J.S."/>
        </authorList>
    </citation>
    <scope>NUCLEOTIDE SEQUENCE [LARGE SCALE GENOMIC DNA]</scope>
    <source>
        <strain evidence="2 3">MBA4</strain>
    </source>
</reference>
<feature type="transmembrane region" description="Helical" evidence="1">
    <location>
        <begin position="6"/>
        <end position="24"/>
    </location>
</feature>
<dbReference type="EMBL" id="CP012746">
    <property type="protein sequence ID" value="ALL65837.1"/>
    <property type="molecule type" value="Genomic_DNA"/>
</dbReference>
<sequence>MANEEPPNFMTLGVSYAFIFGFVFTGRSGLNGATVVA</sequence>
<accession>A0A0N7JUA1</accession>
<keyword evidence="1" id="KW-1133">Transmembrane helix</keyword>
<proteinExistence type="predicted"/>
<keyword evidence="1" id="KW-0472">Membrane</keyword>
<name>A0A0N7JUA1_9BURK</name>
<gene>
    <name evidence="2" type="ORF">K788_0005649</name>
</gene>
<evidence type="ECO:0000313" key="3">
    <source>
        <dbReference type="Proteomes" id="UP000019146"/>
    </source>
</evidence>
<dbReference type="KEGG" id="bcai:K788_0005649"/>
<keyword evidence="1" id="KW-0812">Transmembrane</keyword>
<evidence type="ECO:0000313" key="2">
    <source>
        <dbReference type="EMBL" id="ALL65837.1"/>
    </source>
</evidence>
<organism evidence="2 3">
    <name type="scientific">Paraburkholderia caribensis MBA4</name>
    <dbReference type="NCBI Taxonomy" id="1323664"/>
    <lineage>
        <taxon>Bacteria</taxon>
        <taxon>Pseudomonadati</taxon>
        <taxon>Pseudomonadota</taxon>
        <taxon>Betaproteobacteria</taxon>
        <taxon>Burkholderiales</taxon>
        <taxon>Burkholderiaceae</taxon>
        <taxon>Paraburkholderia</taxon>
    </lineage>
</organism>
<evidence type="ECO:0000256" key="1">
    <source>
        <dbReference type="SAM" id="Phobius"/>
    </source>
</evidence>
<protein>
    <submittedName>
        <fullName evidence="2">Uncharacterized protein</fullName>
    </submittedName>
</protein>